<protein>
    <submittedName>
        <fullName evidence="2">Uncharacterized protein</fullName>
    </submittedName>
</protein>
<evidence type="ECO:0000256" key="1">
    <source>
        <dbReference type="SAM" id="Phobius"/>
    </source>
</evidence>
<keyword evidence="1" id="KW-0472">Membrane</keyword>
<evidence type="ECO:0000313" key="2">
    <source>
        <dbReference type="EMBL" id="SFV32670.1"/>
    </source>
</evidence>
<proteinExistence type="predicted"/>
<gene>
    <name evidence="2" type="ORF">SAMN05660895_1418</name>
</gene>
<dbReference type="EMBL" id="FPCJ01000001">
    <property type="protein sequence ID" value="SFV32670.1"/>
    <property type="molecule type" value="Genomic_DNA"/>
</dbReference>
<keyword evidence="3" id="KW-1185">Reference proteome</keyword>
<dbReference type="OrthoDB" id="677448at2"/>
<name>A0A1I7NDD3_9BACT</name>
<evidence type="ECO:0000313" key="3">
    <source>
        <dbReference type="Proteomes" id="UP000199537"/>
    </source>
</evidence>
<dbReference type="Proteomes" id="UP000199537">
    <property type="component" value="Unassembled WGS sequence"/>
</dbReference>
<reference evidence="3" key="1">
    <citation type="submission" date="2016-10" db="EMBL/GenBank/DDBJ databases">
        <authorList>
            <person name="Varghese N."/>
            <person name="Submissions S."/>
        </authorList>
    </citation>
    <scope>NUCLEOTIDE SEQUENCE [LARGE SCALE GENOMIC DNA]</scope>
    <source>
        <strain evidence="3">DSM 14807</strain>
    </source>
</reference>
<accession>A0A1I7NDD3</accession>
<dbReference type="STRING" id="1393122.SAMN05660895_1418"/>
<sequence length="212" mass="24286">MPKPTEETDEVRQEWMRLTRGRIQPPGHPDFDVPGDYFTFFLQQLKARLMEKKDPACVAQDAIRKEADLPEKKIPRQLPFVVPENYFETFPEQLMQKLGAQPPLPAKRKWLSGRMIRAALAACLVGMGVVGWWMYQRQQSIEARLERVPTEAIAQYLELHTDLFNSDLIVHQLGNSEISLSLPSPTSYGGITPDDIREYLDLDSLPDASFMQ</sequence>
<feature type="transmembrane region" description="Helical" evidence="1">
    <location>
        <begin position="115"/>
        <end position="135"/>
    </location>
</feature>
<dbReference type="RefSeq" id="WP_092459304.1">
    <property type="nucleotide sequence ID" value="NZ_FPCJ01000001.1"/>
</dbReference>
<keyword evidence="1" id="KW-1133">Transmembrane helix</keyword>
<keyword evidence="1" id="KW-0812">Transmembrane</keyword>
<organism evidence="2 3">
    <name type="scientific">Thermoflavifilum thermophilum</name>
    <dbReference type="NCBI Taxonomy" id="1393122"/>
    <lineage>
        <taxon>Bacteria</taxon>
        <taxon>Pseudomonadati</taxon>
        <taxon>Bacteroidota</taxon>
        <taxon>Chitinophagia</taxon>
        <taxon>Chitinophagales</taxon>
        <taxon>Chitinophagaceae</taxon>
        <taxon>Thermoflavifilum</taxon>
    </lineage>
</organism>
<dbReference type="AlphaFoldDB" id="A0A1I7NDD3"/>